<evidence type="ECO:0000256" key="3">
    <source>
        <dbReference type="ARBA" id="ARBA00022552"/>
    </source>
</evidence>
<evidence type="ECO:0000313" key="8">
    <source>
        <dbReference type="Proteomes" id="UP000322245"/>
    </source>
</evidence>
<evidence type="ECO:0000256" key="4">
    <source>
        <dbReference type="ARBA" id="ARBA00022884"/>
    </source>
</evidence>
<evidence type="ECO:0000256" key="5">
    <source>
        <dbReference type="ARBA" id="ARBA00023242"/>
    </source>
</evidence>
<keyword evidence="5 6" id="KW-0539">Nucleus</keyword>
<evidence type="ECO:0000256" key="6">
    <source>
        <dbReference type="RuleBase" id="RU368003"/>
    </source>
</evidence>
<dbReference type="GO" id="GO:0000460">
    <property type="term" value="P:maturation of 5.8S rRNA"/>
    <property type="evidence" value="ECO:0007669"/>
    <property type="project" value="TreeGrafter"/>
</dbReference>
<gene>
    <name evidence="7" type="ORF">B9479_002270</name>
</gene>
<comment type="similarity">
    <text evidence="2 6">Belongs to the C1D family.</text>
</comment>
<dbReference type="GO" id="GO:0003723">
    <property type="term" value="F:RNA binding"/>
    <property type="evidence" value="ECO:0007669"/>
    <property type="project" value="UniProtKB-UniRule"/>
</dbReference>
<sequence length="229" mass="25547">MSEQPPPDQTLTSLTSHLDALEAVLAPLEAKPWSDTTDRLSTLERTKMDVLGAYLINDLIWIYMKMKGIDPAKHEVTSELERIKVYYGKVSSAEGKEERKPSRSTMLIFLTLGAARPQIDQAAARRFVSNSLPRAQHLPQTNSAELAARQAAYIAAEQDAENTLRRFGKASRFRHIQDEGSVKLVPGDARDLEDEDVMMASAEQGQQQAEDFLKAFEGEMQAQDKGAQR</sequence>
<keyword evidence="4 6" id="KW-0694">RNA-binding</keyword>
<dbReference type="PANTHER" id="PTHR15341">
    <property type="entry name" value="SUN-COR STEROID HORMONE RECEPTOR CO-REPRESSOR"/>
    <property type="match status" value="1"/>
</dbReference>
<evidence type="ECO:0000256" key="2">
    <source>
        <dbReference type="ARBA" id="ARBA00009154"/>
    </source>
</evidence>
<evidence type="ECO:0000256" key="1">
    <source>
        <dbReference type="ARBA" id="ARBA00004123"/>
    </source>
</evidence>
<keyword evidence="3 6" id="KW-0698">rRNA processing</keyword>
<protein>
    <recommendedName>
        <fullName evidence="6">Exosome complex protein</fullName>
    </recommendedName>
</protein>
<dbReference type="Pfam" id="PF04000">
    <property type="entry name" value="Sas10_Utp3"/>
    <property type="match status" value="1"/>
</dbReference>
<dbReference type="EMBL" id="NIDF01000017">
    <property type="protein sequence ID" value="TYJ56991.1"/>
    <property type="molecule type" value="Genomic_DNA"/>
</dbReference>
<dbReference type="GO" id="GO:0010468">
    <property type="term" value="P:regulation of gene expression"/>
    <property type="evidence" value="ECO:0007669"/>
    <property type="project" value="TreeGrafter"/>
</dbReference>
<comment type="subcellular location">
    <subcellularLocation>
        <location evidence="1 6">Nucleus</location>
    </subcellularLocation>
</comment>
<reference evidence="7 8" key="1">
    <citation type="submission" date="2017-05" db="EMBL/GenBank/DDBJ databases">
        <title>The Genome Sequence of Tsuchiyaea wingfieldii DSM 27421.</title>
        <authorList>
            <person name="Cuomo C."/>
            <person name="Passer A."/>
            <person name="Billmyre B."/>
            <person name="Heitman J."/>
        </authorList>
    </citation>
    <scope>NUCLEOTIDE SEQUENCE [LARGE SCALE GENOMIC DNA]</scope>
    <source>
        <strain evidence="7 8">DSM 27421</strain>
    </source>
</reference>
<comment type="caution">
    <text evidence="7">The sequence shown here is derived from an EMBL/GenBank/DDBJ whole genome shotgun (WGS) entry which is preliminary data.</text>
</comment>
<accession>A0A5D3B3A9</accession>
<dbReference type="AlphaFoldDB" id="A0A5D3B3A9"/>
<keyword evidence="8" id="KW-1185">Reference proteome</keyword>
<dbReference type="InterPro" id="IPR007146">
    <property type="entry name" value="Sas10/Utp3/C1D"/>
</dbReference>
<dbReference type="InterPro" id="IPR011082">
    <property type="entry name" value="Exosome-assoc_fac/DNA_repair"/>
</dbReference>
<evidence type="ECO:0000313" key="7">
    <source>
        <dbReference type="EMBL" id="TYJ56991.1"/>
    </source>
</evidence>
<dbReference type="Proteomes" id="UP000322245">
    <property type="component" value="Unassembled WGS sequence"/>
</dbReference>
<dbReference type="GO" id="GO:0005730">
    <property type="term" value="C:nucleolus"/>
    <property type="evidence" value="ECO:0007669"/>
    <property type="project" value="TreeGrafter"/>
</dbReference>
<dbReference type="PANTHER" id="PTHR15341:SF3">
    <property type="entry name" value="NUCLEAR NUCLEIC ACID-BINDING PROTEIN C1D"/>
    <property type="match status" value="1"/>
</dbReference>
<proteinExistence type="inferred from homology"/>
<comment type="function">
    <text evidence="6">Required for exosome-dependent processing of pre-rRNA and small nucleolar RNA (snRNA) precursors. Involved in processing of 35S pre-rRNA at the A0, A1 and A2 sites.</text>
</comment>
<organism evidence="7 8">
    <name type="scientific">Cryptococcus floricola</name>
    <dbReference type="NCBI Taxonomy" id="2591691"/>
    <lineage>
        <taxon>Eukaryota</taxon>
        <taxon>Fungi</taxon>
        <taxon>Dikarya</taxon>
        <taxon>Basidiomycota</taxon>
        <taxon>Agaricomycotina</taxon>
        <taxon>Tremellomycetes</taxon>
        <taxon>Tremellales</taxon>
        <taxon>Cryptococcaceae</taxon>
        <taxon>Cryptococcus</taxon>
    </lineage>
</organism>
<dbReference type="GO" id="GO:0000178">
    <property type="term" value="C:exosome (RNase complex)"/>
    <property type="evidence" value="ECO:0007669"/>
    <property type="project" value="TreeGrafter"/>
</dbReference>
<dbReference type="GO" id="GO:0003677">
    <property type="term" value="F:DNA binding"/>
    <property type="evidence" value="ECO:0007669"/>
    <property type="project" value="TreeGrafter"/>
</dbReference>
<name>A0A5D3B3A9_9TREE</name>